<dbReference type="InterPro" id="IPR010064">
    <property type="entry name" value="HK97-gp10_tail"/>
</dbReference>
<protein>
    <submittedName>
        <fullName evidence="1">Type I neck protein</fullName>
    </submittedName>
</protein>
<organism evidence="1">
    <name type="scientific">Siphoviridae sp. ct1Zj2</name>
    <dbReference type="NCBI Taxonomy" id="2826272"/>
    <lineage>
        <taxon>Viruses</taxon>
        <taxon>Duplodnaviria</taxon>
        <taxon>Heunggongvirae</taxon>
        <taxon>Uroviricota</taxon>
        <taxon>Caudoviricetes</taxon>
    </lineage>
</organism>
<dbReference type="NCBIfam" id="TIGR01725">
    <property type="entry name" value="phge_HK97_gp10"/>
    <property type="match status" value="1"/>
</dbReference>
<sequence>MTLKLPDDLADRLSALQKRSDTLVKKALEEGGKVVLKQAQSNLNSVVGKGTKYDSRATGELERSLGLSPVKENGAGRDIKVGFSEPHSGGVSNAMLAALLEYGKHGQAAKPFMTPAKRSAQKPCIEAMRKIFEEGVDSLWMRYPRSVKFSLR</sequence>
<proteinExistence type="predicted"/>
<dbReference type="EMBL" id="BK014890">
    <property type="protein sequence ID" value="DAD80895.1"/>
    <property type="molecule type" value="Genomic_DNA"/>
</dbReference>
<accession>A0A8S5MFP7</accession>
<evidence type="ECO:0000313" key="1">
    <source>
        <dbReference type="EMBL" id="DAD80895.1"/>
    </source>
</evidence>
<dbReference type="Pfam" id="PF04883">
    <property type="entry name" value="HK97-gp10_like"/>
    <property type="match status" value="1"/>
</dbReference>
<reference evidence="1" key="1">
    <citation type="journal article" date="2021" name="Proc. Natl. Acad. Sci. U.S.A.">
        <title>A Catalog of Tens of Thousands of Viruses from Human Metagenomes Reveals Hidden Associations with Chronic Diseases.</title>
        <authorList>
            <person name="Tisza M.J."/>
            <person name="Buck C.B."/>
        </authorList>
    </citation>
    <scope>NUCLEOTIDE SEQUENCE</scope>
    <source>
        <strain evidence="1">Ct1Zj2</strain>
    </source>
</reference>
<name>A0A8S5MFP7_9CAUD</name>